<evidence type="ECO:0000256" key="1">
    <source>
        <dbReference type="ARBA" id="ARBA00009986"/>
    </source>
</evidence>
<keyword evidence="2 4" id="KW-0560">Oxidoreductase</keyword>
<dbReference type="AlphaFoldDB" id="A0A1I3H6J6"/>
<dbReference type="PROSITE" id="PS00070">
    <property type="entry name" value="ALDEHYDE_DEHYDR_CYS"/>
    <property type="match status" value="1"/>
</dbReference>
<dbReference type="InterPro" id="IPR015590">
    <property type="entry name" value="Aldehyde_DH_dom"/>
</dbReference>
<evidence type="ECO:0000313" key="7">
    <source>
        <dbReference type="Proteomes" id="UP000183018"/>
    </source>
</evidence>
<dbReference type="Gene3D" id="3.40.605.10">
    <property type="entry name" value="Aldehyde Dehydrogenase, Chain A, domain 1"/>
    <property type="match status" value="1"/>
</dbReference>
<accession>A0A1I3H6J6</accession>
<dbReference type="GO" id="GO:0016620">
    <property type="term" value="F:oxidoreductase activity, acting on the aldehyde or oxo group of donors, NAD or NADP as acceptor"/>
    <property type="evidence" value="ECO:0007669"/>
    <property type="project" value="InterPro"/>
</dbReference>
<dbReference type="InterPro" id="IPR016160">
    <property type="entry name" value="Ald_DH_CS_CYS"/>
</dbReference>
<dbReference type="SUPFAM" id="SSF53720">
    <property type="entry name" value="ALDH-like"/>
    <property type="match status" value="1"/>
</dbReference>
<name>A0A1I3H6J6_9GAMM</name>
<organism evidence="6 7">
    <name type="scientific">Phytopseudomonas argentinensis</name>
    <dbReference type="NCBI Taxonomy" id="289370"/>
    <lineage>
        <taxon>Bacteria</taxon>
        <taxon>Pseudomonadati</taxon>
        <taxon>Pseudomonadota</taxon>
        <taxon>Gammaproteobacteria</taxon>
        <taxon>Pseudomonadales</taxon>
        <taxon>Pseudomonadaceae</taxon>
        <taxon>Phytopseudomonas</taxon>
    </lineage>
</organism>
<dbReference type="Proteomes" id="UP000183018">
    <property type="component" value="Unassembled WGS sequence"/>
</dbReference>
<dbReference type="RefSeq" id="WP_074880899.1">
    <property type="nucleotide sequence ID" value="NZ_FORC01000001.1"/>
</dbReference>
<sequence>MNDYRMLIDGARVAGEGGHFEVLNPATETAVAQCTAGSLAQLDLAVAAARRAFAGWQLTGHAERSACLQHIADAIEQDAERLARLIVREQGKPLALAFSEVMGGVAWTRYAAAQEIPVELIEDNATQRVELHRKPLGVVASITPWNWPFMIAIWHIMPALRAGNCVISKPSSLTPLSTIALVEIIARHVPNGVINIITGERGFGSAISSHPGIDKIVFTGSTATGQRVMQAAAGNLKRLTLELGGNDAAIVLPGTAVEETAEAIFQAAFLNMGQTCAALKRLYVHESQQQAFADALVAIAGRQVIGDGLEEGVTFGPVQNSEQLALVTELVEDARGKGARVLCGGERLARPGFFYPPTIVSGVNNGDRLVDEEQFGPVLPVIAYRDVEEVLRAANDSDMGLGGSVWGPDAEQALAVAKRLESGVAWVNCHAQIQPNTPFGGSKMSGFGVEFGLEGLLEFTGQQLLYVRKPGAA</sequence>
<dbReference type="InterPro" id="IPR016163">
    <property type="entry name" value="Ald_DH_C"/>
</dbReference>
<dbReference type="Gene3D" id="3.40.309.10">
    <property type="entry name" value="Aldehyde Dehydrogenase, Chain A, domain 2"/>
    <property type="match status" value="1"/>
</dbReference>
<protein>
    <submittedName>
        <fullName evidence="6">Acyl-CoA reductase</fullName>
    </submittedName>
</protein>
<dbReference type="InterPro" id="IPR029510">
    <property type="entry name" value="Ald_DH_CS_GLU"/>
</dbReference>
<feature type="domain" description="Aldehyde dehydrogenase" evidence="5">
    <location>
        <begin position="15"/>
        <end position="462"/>
    </location>
</feature>
<reference evidence="7" key="1">
    <citation type="submission" date="2016-10" db="EMBL/GenBank/DDBJ databases">
        <authorList>
            <person name="Varghese N."/>
            <person name="Submissions S."/>
        </authorList>
    </citation>
    <scope>NUCLEOTIDE SEQUENCE [LARGE SCALE GENOMIC DNA]</scope>
    <source>
        <strain evidence="7">LMG 22563</strain>
    </source>
</reference>
<dbReference type="OrthoDB" id="9812625at2"/>
<dbReference type="CDD" id="cd07106">
    <property type="entry name" value="ALDH_AldA-AAD23400"/>
    <property type="match status" value="1"/>
</dbReference>
<proteinExistence type="inferred from homology"/>
<dbReference type="FunFam" id="3.40.605.10:FF:000007">
    <property type="entry name" value="NAD/NADP-dependent betaine aldehyde dehydrogenase"/>
    <property type="match status" value="1"/>
</dbReference>
<dbReference type="InterPro" id="IPR016162">
    <property type="entry name" value="Ald_DH_N"/>
</dbReference>
<evidence type="ECO:0000313" key="6">
    <source>
        <dbReference type="EMBL" id="SFI31200.1"/>
    </source>
</evidence>
<dbReference type="EMBL" id="FORC01000001">
    <property type="protein sequence ID" value="SFI31200.1"/>
    <property type="molecule type" value="Genomic_DNA"/>
</dbReference>
<dbReference type="InterPro" id="IPR016161">
    <property type="entry name" value="Ald_DH/histidinol_DH"/>
</dbReference>
<evidence type="ECO:0000259" key="5">
    <source>
        <dbReference type="Pfam" id="PF00171"/>
    </source>
</evidence>
<comment type="similarity">
    <text evidence="1 4">Belongs to the aldehyde dehydrogenase family.</text>
</comment>
<dbReference type="Pfam" id="PF00171">
    <property type="entry name" value="Aldedh"/>
    <property type="match status" value="1"/>
</dbReference>
<dbReference type="PANTHER" id="PTHR11699">
    <property type="entry name" value="ALDEHYDE DEHYDROGENASE-RELATED"/>
    <property type="match status" value="1"/>
</dbReference>
<evidence type="ECO:0000256" key="4">
    <source>
        <dbReference type="RuleBase" id="RU003345"/>
    </source>
</evidence>
<gene>
    <name evidence="6" type="ORF">SAMN05216602_0644</name>
</gene>
<keyword evidence="7" id="KW-1185">Reference proteome</keyword>
<dbReference type="STRING" id="289370.SAMN05216602_0644"/>
<evidence type="ECO:0000256" key="3">
    <source>
        <dbReference type="PROSITE-ProRule" id="PRU10007"/>
    </source>
</evidence>
<dbReference type="InterPro" id="IPR044086">
    <property type="entry name" value="LUC3-like"/>
</dbReference>
<feature type="active site" evidence="3">
    <location>
        <position position="242"/>
    </location>
</feature>
<evidence type="ECO:0000256" key="2">
    <source>
        <dbReference type="ARBA" id="ARBA00023002"/>
    </source>
</evidence>
<dbReference type="PROSITE" id="PS00687">
    <property type="entry name" value="ALDEHYDE_DEHYDR_GLU"/>
    <property type="match status" value="1"/>
</dbReference>